<dbReference type="Pfam" id="PF05043">
    <property type="entry name" value="Mga"/>
    <property type="match status" value="1"/>
</dbReference>
<keyword evidence="3" id="KW-0010">Activator</keyword>
<name>A0A916VD05_9FIRM</name>
<reference evidence="7" key="1">
    <citation type="submission" date="2020-06" db="EMBL/GenBank/DDBJ databases">
        <title>Characterization of fructooligosaccharide metabolism and fructooligosaccharide-degrading enzymes in human commensal butyrate producers.</title>
        <authorList>
            <person name="Tanno H."/>
            <person name="Fujii T."/>
            <person name="Hirano K."/>
            <person name="Maeno S."/>
            <person name="Tonozuka T."/>
            <person name="Sakamoto M."/>
            <person name="Ohkuma M."/>
            <person name="Tochio T."/>
            <person name="Endo A."/>
        </authorList>
    </citation>
    <scope>NUCLEOTIDE SEQUENCE</scope>
    <source>
        <strain evidence="7">JCM 17466</strain>
    </source>
</reference>
<dbReference type="PANTHER" id="PTHR30185">
    <property type="entry name" value="CRYPTIC BETA-GLUCOSIDE BGL OPERON ANTITERMINATOR"/>
    <property type="match status" value="1"/>
</dbReference>
<dbReference type="Proteomes" id="UP000613208">
    <property type="component" value="Unassembled WGS sequence"/>
</dbReference>
<dbReference type="RefSeq" id="WP_201310992.1">
    <property type="nucleotide sequence ID" value="NZ_BLYI01000033.1"/>
</dbReference>
<evidence type="ECO:0000259" key="6">
    <source>
        <dbReference type="PROSITE" id="PS51372"/>
    </source>
</evidence>
<dbReference type="Pfam" id="PF00874">
    <property type="entry name" value="PRD"/>
    <property type="match status" value="2"/>
</dbReference>
<keyword evidence="1" id="KW-0677">Repeat</keyword>
<dbReference type="InterPro" id="IPR002178">
    <property type="entry name" value="PTS_EIIA_type-2_dom"/>
</dbReference>
<comment type="caution">
    <text evidence="7">The sequence shown here is derived from an EMBL/GenBank/DDBJ whole genome shotgun (WGS) entry which is preliminary data.</text>
</comment>
<dbReference type="InterPro" id="IPR036634">
    <property type="entry name" value="PRD_sf"/>
</dbReference>
<dbReference type="PROSITE" id="PS51094">
    <property type="entry name" value="PTS_EIIA_TYPE_2"/>
    <property type="match status" value="1"/>
</dbReference>
<dbReference type="Gene3D" id="1.10.10.10">
    <property type="entry name" value="Winged helix-like DNA-binding domain superfamily/Winged helix DNA-binding domain"/>
    <property type="match status" value="2"/>
</dbReference>
<proteinExistence type="predicted"/>
<organism evidence="7 8">
    <name type="scientific">Anaerostipes butyraticus</name>
    <dbReference type="NCBI Taxonomy" id="645466"/>
    <lineage>
        <taxon>Bacteria</taxon>
        <taxon>Bacillati</taxon>
        <taxon>Bacillota</taxon>
        <taxon>Clostridia</taxon>
        <taxon>Lachnospirales</taxon>
        <taxon>Lachnospiraceae</taxon>
        <taxon>Anaerostipes</taxon>
    </lineage>
</organism>
<dbReference type="InterPro" id="IPR016152">
    <property type="entry name" value="PTrfase/Anion_transptr"/>
</dbReference>
<evidence type="ECO:0000256" key="4">
    <source>
        <dbReference type="ARBA" id="ARBA00023163"/>
    </source>
</evidence>
<dbReference type="EMBL" id="BLYI01000033">
    <property type="protein sequence ID" value="GFO85285.1"/>
    <property type="molecule type" value="Genomic_DNA"/>
</dbReference>
<evidence type="ECO:0000259" key="5">
    <source>
        <dbReference type="PROSITE" id="PS51094"/>
    </source>
</evidence>
<dbReference type="PANTHER" id="PTHR30185:SF13">
    <property type="entry name" value="LICABCH OPERON REGULATOR-RELATED"/>
    <property type="match status" value="1"/>
</dbReference>
<dbReference type="InterPro" id="IPR036388">
    <property type="entry name" value="WH-like_DNA-bd_sf"/>
</dbReference>
<feature type="domain" description="PRD" evidence="6">
    <location>
        <begin position="288"/>
        <end position="395"/>
    </location>
</feature>
<evidence type="ECO:0000313" key="7">
    <source>
        <dbReference type="EMBL" id="GFO85285.1"/>
    </source>
</evidence>
<dbReference type="InterPro" id="IPR050661">
    <property type="entry name" value="BglG_antiterminators"/>
</dbReference>
<feature type="domain" description="PTS EIIA type-2" evidence="5">
    <location>
        <begin position="490"/>
        <end position="631"/>
    </location>
</feature>
<dbReference type="AlphaFoldDB" id="A0A916VD05"/>
<dbReference type="InterPro" id="IPR011608">
    <property type="entry name" value="PRD"/>
</dbReference>
<dbReference type="PROSITE" id="PS51372">
    <property type="entry name" value="PRD_2"/>
    <property type="match status" value="2"/>
</dbReference>
<sequence length="640" mass="74172">MLNQRQIEILLEFCNHSDEFLTASYFADKLGVSLRTIQGDMKVIRKELEDETCANLISKASKGSCIQVEDHDEFSAFVNSLYQQYTTVSLNYPTSRVSQILLLLLSRHRAVSVSRMEDKFYVSRSTLLNDLKKVEEILEQFSLELLRSSNKVMIDGTEINKRRCLADQDLYLAHVKNEQGMLYIDERQLAKIKNILTEIFVEHKYHIMDTDFSNTILFLNIMICRMEDGFYIQPGELDITEELGEEYEISKDVFEKIGRRFFIKVSDEEVRYFAVYLRGQGNNRDSDTITPEMDEFISGALEAIKSNFGVDFTNNINLRITLALHCMSLSIRIKYDMQMKNDMLEYIRETFPLGYDISVYFASLLYQKYGKKVSEDEMALLAVHFYSSLLEINNRSGKTKILVISSMKKSMTLLLKQTLLRWFSEYISAVDFVNPMDVTEEMLDEYGVFLTTEKEEFFEKGLAMYIDTFPNQHDYMNIKLNIDGFKDMEDVVAMFYPELFCVADSSSKSEVIKTLCSLAAEHFQTEDLLTQVLQREEIGSTFFSKNIAVPHPMYAASSDTFVAVYVSKKPILWDSEKNEVNLIMLMHVGKNNNQAFQLWNYFSKIFADKSLVDKLIENPSYEHFISLVKEALEMGINNDI</sequence>
<dbReference type="Pfam" id="PF08279">
    <property type="entry name" value="HTH_11"/>
    <property type="match status" value="1"/>
</dbReference>
<feature type="domain" description="PRD" evidence="6">
    <location>
        <begin position="183"/>
        <end position="287"/>
    </location>
</feature>
<evidence type="ECO:0000256" key="1">
    <source>
        <dbReference type="ARBA" id="ARBA00022737"/>
    </source>
</evidence>
<gene>
    <name evidence="7" type="primary">licT_2</name>
    <name evidence="7" type="ORF">ANBU17_16320</name>
</gene>
<keyword evidence="4" id="KW-0804">Transcription</keyword>
<dbReference type="Gene3D" id="1.10.1790.10">
    <property type="entry name" value="PRD domain"/>
    <property type="match status" value="2"/>
</dbReference>
<dbReference type="Pfam" id="PF00359">
    <property type="entry name" value="PTS_EIIA_2"/>
    <property type="match status" value="1"/>
</dbReference>
<dbReference type="GO" id="GO:0006355">
    <property type="term" value="P:regulation of DNA-templated transcription"/>
    <property type="evidence" value="ECO:0007669"/>
    <property type="project" value="InterPro"/>
</dbReference>
<keyword evidence="8" id="KW-1185">Reference proteome</keyword>
<dbReference type="Gene3D" id="3.40.930.10">
    <property type="entry name" value="Mannitol-specific EII, Chain A"/>
    <property type="match status" value="1"/>
</dbReference>
<keyword evidence="2" id="KW-0805">Transcription regulation</keyword>
<evidence type="ECO:0000256" key="3">
    <source>
        <dbReference type="ARBA" id="ARBA00023159"/>
    </source>
</evidence>
<evidence type="ECO:0000256" key="2">
    <source>
        <dbReference type="ARBA" id="ARBA00023015"/>
    </source>
</evidence>
<accession>A0A916VD05</accession>
<dbReference type="SUPFAM" id="SSF55804">
    <property type="entry name" value="Phoshotransferase/anion transport protein"/>
    <property type="match status" value="1"/>
</dbReference>
<dbReference type="InterPro" id="IPR013196">
    <property type="entry name" value="HTH_11"/>
</dbReference>
<dbReference type="InterPro" id="IPR007737">
    <property type="entry name" value="Mga_HTH"/>
</dbReference>
<dbReference type="SUPFAM" id="SSF63520">
    <property type="entry name" value="PTS-regulatory domain, PRD"/>
    <property type="match status" value="2"/>
</dbReference>
<evidence type="ECO:0000313" key="8">
    <source>
        <dbReference type="Proteomes" id="UP000613208"/>
    </source>
</evidence>
<protein>
    <submittedName>
        <fullName evidence="7">PTS fructose transporter subunit IIA</fullName>
    </submittedName>
</protein>